<dbReference type="InterPro" id="IPR017943">
    <property type="entry name" value="Bactericidal_perm-incr_a/b_dom"/>
</dbReference>
<dbReference type="EMBL" id="UXUI01008416">
    <property type="protein sequence ID" value="VDD91453.1"/>
    <property type="molecule type" value="Genomic_DNA"/>
</dbReference>
<protein>
    <submittedName>
        <fullName evidence="3">Pept_C1 domain-containing protein</fullName>
    </submittedName>
</protein>
<name>A0A0N4V8F4_ENTVE</name>
<evidence type="ECO:0000313" key="1">
    <source>
        <dbReference type="EMBL" id="VDD91453.1"/>
    </source>
</evidence>
<dbReference type="AlphaFoldDB" id="A0A0N4V8F4"/>
<dbReference type="SUPFAM" id="SSF55394">
    <property type="entry name" value="Bactericidal permeability-increasing protein, BPI"/>
    <property type="match status" value="1"/>
</dbReference>
<evidence type="ECO:0000313" key="3">
    <source>
        <dbReference type="WBParaSite" id="EVEC_0000663001-mRNA-1"/>
    </source>
</evidence>
<dbReference type="Proteomes" id="UP000274131">
    <property type="component" value="Unassembled WGS sequence"/>
</dbReference>
<evidence type="ECO:0000313" key="2">
    <source>
        <dbReference type="Proteomes" id="UP000274131"/>
    </source>
</evidence>
<organism evidence="3">
    <name type="scientific">Enterobius vermicularis</name>
    <name type="common">Human pinworm</name>
    <dbReference type="NCBI Taxonomy" id="51028"/>
    <lineage>
        <taxon>Eukaryota</taxon>
        <taxon>Metazoa</taxon>
        <taxon>Ecdysozoa</taxon>
        <taxon>Nematoda</taxon>
        <taxon>Chromadorea</taxon>
        <taxon>Rhabditida</taxon>
        <taxon>Spirurina</taxon>
        <taxon>Oxyuridomorpha</taxon>
        <taxon>Oxyuroidea</taxon>
        <taxon>Oxyuridae</taxon>
        <taxon>Enterobius</taxon>
    </lineage>
</organism>
<reference evidence="3" key="1">
    <citation type="submission" date="2017-02" db="UniProtKB">
        <authorList>
            <consortium name="WormBaseParasite"/>
        </authorList>
    </citation>
    <scope>IDENTIFICATION</scope>
</reference>
<dbReference type="STRING" id="51028.A0A0N4V8F4"/>
<reference evidence="1 2" key="2">
    <citation type="submission" date="2018-10" db="EMBL/GenBank/DDBJ databases">
        <authorList>
            <consortium name="Pathogen Informatics"/>
        </authorList>
    </citation>
    <scope>NUCLEOTIDE SEQUENCE [LARGE SCALE GENOMIC DNA]</scope>
</reference>
<dbReference type="OrthoDB" id="5858277at2759"/>
<dbReference type="GO" id="GO:0008289">
    <property type="term" value="F:lipid binding"/>
    <property type="evidence" value="ECO:0007669"/>
    <property type="project" value="InterPro"/>
</dbReference>
<accession>A0A0N4V8F4</accession>
<sequence>MFTKVSYSYNKCAAGCGQGTTAALCGETFPGIRARVNQRGFQYASSIMREIINREVHRVVIPPITECLPGPIVSLFFFFFF</sequence>
<gene>
    <name evidence="1" type="ORF">EVEC_LOCUS6204</name>
</gene>
<dbReference type="WBParaSite" id="EVEC_0000663001-mRNA-1">
    <property type="protein sequence ID" value="EVEC_0000663001-mRNA-1"/>
    <property type="gene ID" value="EVEC_0000663001"/>
</dbReference>
<keyword evidence="2" id="KW-1185">Reference proteome</keyword>
<proteinExistence type="predicted"/>